<dbReference type="InterPro" id="IPR001789">
    <property type="entry name" value="Sig_transdc_resp-reg_receiver"/>
</dbReference>
<accession>A0ABW7RMY6</accession>
<evidence type="ECO:0000256" key="1">
    <source>
        <dbReference type="ARBA" id="ARBA00022553"/>
    </source>
</evidence>
<dbReference type="GeneID" id="97378071"/>
<organism evidence="8 9">
    <name type="scientific">Streptomyces celluloflavus</name>
    <dbReference type="NCBI Taxonomy" id="58344"/>
    <lineage>
        <taxon>Bacteria</taxon>
        <taxon>Bacillati</taxon>
        <taxon>Actinomycetota</taxon>
        <taxon>Actinomycetes</taxon>
        <taxon>Kitasatosporales</taxon>
        <taxon>Streptomycetaceae</taxon>
        <taxon>Streptomyces</taxon>
    </lineage>
</organism>
<evidence type="ECO:0000256" key="5">
    <source>
        <dbReference type="PROSITE-ProRule" id="PRU00169"/>
    </source>
</evidence>
<dbReference type="PROSITE" id="PS50043">
    <property type="entry name" value="HTH_LUXR_2"/>
    <property type="match status" value="1"/>
</dbReference>
<dbReference type="EMBL" id="JBIRGH010000027">
    <property type="protein sequence ID" value="MFH8588851.1"/>
    <property type="molecule type" value="Genomic_DNA"/>
</dbReference>
<gene>
    <name evidence="8" type="ORF">ACH4GP_31470</name>
</gene>
<evidence type="ECO:0000256" key="2">
    <source>
        <dbReference type="ARBA" id="ARBA00023015"/>
    </source>
</evidence>
<dbReference type="CDD" id="cd06170">
    <property type="entry name" value="LuxR_C_like"/>
    <property type="match status" value="1"/>
</dbReference>
<proteinExistence type="predicted"/>
<feature type="modified residue" description="4-aspartylphosphate" evidence="5">
    <location>
        <position position="52"/>
    </location>
</feature>
<sequence length="214" mass="23192">MRILIAEDNALLREGLVLLLAGEGHEICATVDNGDDLLPALLEHRPDAAVVDVRLPPTFRDEGLRAVVAARREIPDLPVLVLSQYVERAYAAELLAQSASGVGYLLKDRVGRTEEFLEALERVAAGGTAMDPEVISQLMIRKAGDDPLGSLTQREREVLALMAEGQSNSVIAESLFIVESSVNKHIGNIFTKLELPAPANGHRRVLAVLAYLRA</sequence>
<dbReference type="InterPro" id="IPR039420">
    <property type="entry name" value="WalR-like"/>
</dbReference>
<dbReference type="Pfam" id="PF00196">
    <property type="entry name" value="GerE"/>
    <property type="match status" value="1"/>
</dbReference>
<reference evidence="8 9" key="1">
    <citation type="submission" date="2024-10" db="EMBL/GenBank/DDBJ databases">
        <title>The Natural Products Discovery Center: Release of the First 8490 Sequenced Strains for Exploring Actinobacteria Biosynthetic Diversity.</title>
        <authorList>
            <person name="Kalkreuter E."/>
            <person name="Kautsar S.A."/>
            <person name="Yang D."/>
            <person name="Bader C.D."/>
            <person name="Teijaro C.N."/>
            <person name="Fluegel L."/>
            <person name="Davis C.M."/>
            <person name="Simpson J.R."/>
            <person name="Lauterbach L."/>
            <person name="Steele A.D."/>
            <person name="Gui C."/>
            <person name="Meng S."/>
            <person name="Li G."/>
            <person name="Viehrig K."/>
            <person name="Ye F."/>
            <person name="Su P."/>
            <person name="Kiefer A.F."/>
            <person name="Nichols A."/>
            <person name="Cepeda A.J."/>
            <person name="Yan W."/>
            <person name="Fan B."/>
            <person name="Jiang Y."/>
            <person name="Adhikari A."/>
            <person name="Zheng C.-J."/>
            <person name="Schuster L."/>
            <person name="Cowan T.M."/>
            <person name="Smanski M.J."/>
            <person name="Chevrette M.G."/>
            <person name="De Carvalho L.P.S."/>
            <person name="Shen B."/>
        </authorList>
    </citation>
    <scope>NUCLEOTIDE SEQUENCE [LARGE SCALE GENOMIC DNA]</scope>
    <source>
        <strain evidence="8 9">NPDC018013</strain>
    </source>
</reference>
<feature type="domain" description="HTH luxR-type" evidence="6">
    <location>
        <begin position="144"/>
        <end position="214"/>
    </location>
</feature>
<dbReference type="InterPro" id="IPR058245">
    <property type="entry name" value="NreC/VraR/RcsB-like_REC"/>
</dbReference>
<dbReference type="CDD" id="cd17535">
    <property type="entry name" value="REC_NarL-like"/>
    <property type="match status" value="1"/>
</dbReference>
<dbReference type="SUPFAM" id="SSF46894">
    <property type="entry name" value="C-terminal effector domain of the bipartite response regulators"/>
    <property type="match status" value="1"/>
</dbReference>
<evidence type="ECO:0000259" key="7">
    <source>
        <dbReference type="PROSITE" id="PS50110"/>
    </source>
</evidence>
<dbReference type="SMART" id="SM00448">
    <property type="entry name" value="REC"/>
    <property type="match status" value="1"/>
</dbReference>
<dbReference type="Proteomes" id="UP001610990">
    <property type="component" value="Unassembled WGS sequence"/>
</dbReference>
<dbReference type="Gene3D" id="3.40.50.2300">
    <property type="match status" value="1"/>
</dbReference>
<dbReference type="RefSeq" id="WP_052860913.1">
    <property type="nucleotide sequence ID" value="NZ_CP108413.1"/>
</dbReference>
<dbReference type="InterPro" id="IPR000792">
    <property type="entry name" value="Tscrpt_reg_LuxR_C"/>
</dbReference>
<feature type="domain" description="Response regulatory" evidence="7">
    <location>
        <begin position="2"/>
        <end position="122"/>
    </location>
</feature>
<dbReference type="SUPFAM" id="SSF52172">
    <property type="entry name" value="CheY-like"/>
    <property type="match status" value="1"/>
</dbReference>
<evidence type="ECO:0000313" key="8">
    <source>
        <dbReference type="EMBL" id="MFH8588851.1"/>
    </source>
</evidence>
<keyword evidence="2" id="KW-0805">Transcription regulation</keyword>
<dbReference type="PANTHER" id="PTHR43214:SF24">
    <property type="entry name" value="TRANSCRIPTIONAL REGULATORY PROTEIN NARL-RELATED"/>
    <property type="match status" value="1"/>
</dbReference>
<dbReference type="PANTHER" id="PTHR43214">
    <property type="entry name" value="TWO-COMPONENT RESPONSE REGULATOR"/>
    <property type="match status" value="1"/>
</dbReference>
<dbReference type="PRINTS" id="PR00038">
    <property type="entry name" value="HTHLUXR"/>
</dbReference>
<dbReference type="InterPro" id="IPR011006">
    <property type="entry name" value="CheY-like_superfamily"/>
</dbReference>
<evidence type="ECO:0000313" key="9">
    <source>
        <dbReference type="Proteomes" id="UP001610990"/>
    </source>
</evidence>
<evidence type="ECO:0000256" key="3">
    <source>
        <dbReference type="ARBA" id="ARBA00023125"/>
    </source>
</evidence>
<dbReference type="InterPro" id="IPR016032">
    <property type="entry name" value="Sig_transdc_resp-reg_C-effctor"/>
</dbReference>
<keyword evidence="3" id="KW-0238">DNA-binding</keyword>
<evidence type="ECO:0000256" key="4">
    <source>
        <dbReference type="ARBA" id="ARBA00023163"/>
    </source>
</evidence>
<name>A0ABW7RMY6_9ACTN</name>
<dbReference type="PROSITE" id="PS00622">
    <property type="entry name" value="HTH_LUXR_1"/>
    <property type="match status" value="1"/>
</dbReference>
<comment type="caution">
    <text evidence="8">The sequence shown here is derived from an EMBL/GenBank/DDBJ whole genome shotgun (WGS) entry which is preliminary data.</text>
</comment>
<keyword evidence="1 5" id="KW-0597">Phosphoprotein</keyword>
<evidence type="ECO:0000259" key="6">
    <source>
        <dbReference type="PROSITE" id="PS50043"/>
    </source>
</evidence>
<dbReference type="Pfam" id="PF00072">
    <property type="entry name" value="Response_reg"/>
    <property type="match status" value="1"/>
</dbReference>
<dbReference type="PROSITE" id="PS50110">
    <property type="entry name" value="RESPONSE_REGULATORY"/>
    <property type="match status" value="1"/>
</dbReference>
<keyword evidence="9" id="KW-1185">Reference proteome</keyword>
<dbReference type="SMART" id="SM00421">
    <property type="entry name" value="HTH_LUXR"/>
    <property type="match status" value="1"/>
</dbReference>
<keyword evidence="4" id="KW-0804">Transcription</keyword>
<protein>
    <submittedName>
        <fullName evidence="8">LuxR C-terminal-related transcriptional regulator</fullName>
    </submittedName>
</protein>